<dbReference type="HOGENOM" id="CLU_132144_0_0_5"/>
<reference evidence="1 2" key="3">
    <citation type="journal article" date="2008" name="BMC Genomics">
        <title>The genome of the versatile nitrogen fixer Azorhizobium caulinodans ORS571.</title>
        <authorList>
            <person name="Lee KB."/>
            <person name="Backer P.D."/>
            <person name="Aono T."/>
            <person name="Liu CT."/>
            <person name="Suzuki S."/>
            <person name="Suzuki T."/>
            <person name="Kaneko T."/>
            <person name="Yamada M."/>
            <person name="Tabata S."/>
            <person name="Kupfer D.M."/>
            <person name="Najar F.Z."/>
            <person name="Wiley G.B."/>
            <person name="Roe B."/>
            <person name="Binnewies T.T."/>
            <person name="Ussery D.W."/>
            <person name="D'Haeze W."/>
            <person name="Herder J.D."/>
            <person name="Gevers D."/>
            <person name="Vereecke D."/>
            <person name="Holsters M."/>
            <person name="Oyaizu H."/>
        </authorList>
    </citation>
    <scope>NUCLEOTIDE SEQUENCE [LARGE SCALE GENOMIC DNA]</scope>
    <source>
        <strain evidence="2">ATCC 43989 / DSM 5975 / JCM 20966 / LMG 6465 / NBRC 14845 / NCIMB 13405 / ORS 571</strain>
    </source>
</reference>
<reference evidence="1 2" key="6">
    <citation type="journal article" date="2011" name="Appl. Environ. Microbiol.">
        <title>Involvement of the azorhizobial chromosome partition gene (parA) in the onset of bacteroid differentiation during Sesbania rostrata stem nodule development.</title>
        <authorList>
            <person name="Liu CT."/>
            <person name="Lee KB."/>
            <person name="Wang YS."/>
            <person name="Peng MH."/>
            <person name="Lee KT."/>
            <person name="Suzuki S."/>
            <person name="Suzuki T."/>
            <person name="Oyaizu H."/>
        </authorList>
    </citation>
    <scope>NUCLEOTIDE SEQUENCE [LARGE SCALE GENOMIC DNA]</scope>
    <source>
        <strain evidence="2">ATCC 43989 / DSM 5975 / JCM 20966 / LMG 6465 / NBRC 14845 / NCIMB 13405 / ORS 571</strain>
    </source>
</reference>
<gene>
    <name evidence="1" type="ordered locus">AZC_3137</name>
</gene>
<proteinExistence type="predicted"/>
<accession>A8IBY8</accession>
<name>A8IBY8_AZOC5</name>
<dbReference type="STRING" id="438753.AZC_3137"/>
<dbReference type="KEGG" id="azc:AZC_3137"/>
<evidence type="ECO:0000313" key="2">
    <source>
        <dbReference type="Proteomes" id="UP000000270"/>
    </source>
</evidence>
<reference evidence="2" key="2">
    <citation type="submission" date="2007-04" db="EMBL/GenBank/DDBJ databases">
        <title>Complete genome sequence of the nitrogen-fixing bacterium Azorhizobium caulinodans ORS571.</title>
        <authorList>
            <person name="Lee K.B."/>
            <person name="Backer P.D."/>
            <person name="Aono T."/>
            <person name="Liu C.T."/>
            <person name="Suzuki S."/>
            <person name="Suzuki T."/>
            <person name="Kaneko T."/>
            <person name="Yamada M."/>
            <person name="Tabata S."/>
            <person name="Kupfer D.M."/>
            <person name="Najar F.Z."/>
            <person name="Wiley G.B."/>
            <person name="Roe B."/>
            <person name="Binnewies T."/>
            <person name="Ussery D."/>
            <person name="Vereecke D."/>
            <person name="Gevers D."/>
            <person name="Holsters M."/>
            <person name="Oyaizu H."/>
        </authorList>
    </citation>
    <scope>NUCLEOTIDE SEQUENCE [LARGE SCALE GENOMIC DNA]</scope>
    <source>
        <strain evidence="2">ATCC 43989 / DSM 5975 / JCM 20966 / LMG 6465 / NBRC 14845 / NCIMB 13405 / ORS 571</strain>
    </source>
</reference>
<dbReference type="EMBL" id="AP009384">
    <property type="protein sequence ID" value="BAF89135.1"/>
    <property type="molecule type" value="Genomic_DNA"/>
</dbReference>
<keyword evidence="2" id="KW-1185">Reference proteome</keyword>
<sequence>MCCTPALDRWRARGHRPRNMVMQEKTMARTVRKALAQAGMAAALVLASVVAPAHAQSLLEKNFWLPNSKFTGNVPACSEPLALGTISNHFAETERMYWHNGANIVSYSNVKEIADKPWGEGFVPRRYCQATIVTNDTKQHTIYYSIIEDGGWQNMTWGVEWCIPEYDREFAYAPKCTMARP</sequence>
<protein>
    <submittedName>
        <fullName evidence="1">Uncharacterized protein</fullName>
    </submittedName>
</protein>
<dbReference type="Proteomes" id="UP000000270">
    <property type="component" value="Chromosome"/>
</dbReference>
<evidence type="ECO:0000313" key="1">
    <source>
        <dbReference type="EMBL" id="BAF89135.1"/>
    </source>
</evidence>
<reference evidence="1 2" key="5">
    <citation type="journal article" date="2010" name="Appl. Environ. Microbiol.">
        <title>phrR-like gene praR of Azorhizobium caulinodans ORS571 is essential for symbiosis with Sesbania rostrata and is involved in expression of reb genes.</title>
        <authorList>
            <person name="Akiba N."/>
            <person name="Aono T."/>
            <person name="Toyazaki H."/>
            <person name="Sato S."/>
            <person name="Oyaizu H."/>
        </authorList>
    </citation>
    <scope>NUCLEOTIDE SEQUENCE [LARGE SCALE GENOMIC DNA]</scope>
    <source>
        <strain evidence="2">ATCC 43989 / DSM 5975 / JCM 20966 / LMG 6465 / NBRC 14845 / NCIMB 13405 / ORS 571</strain>
    </source>
</reference>
<dbReference type="AlphaFoldDB" id="A8IBY8"/>
<organism evidence="1 2">
    <name type="scientific">Azorhizobium caulinodans (strain ATCC 43989 / DSM 5975 / JCM 20966 / LMG 6465 / NBRC 14845 / NCIMB 13405 / ORS 571)</name>
    <dbReference type="NCBI Taxonomy" id="438753"/>
    <lineage>
        <taxon>Bacteria</taxon>
        <taxon>Pseudomonadati</taxon>
        <taxon>Pseudomonadota</taxon>
        <taxon>Alphaproteobacteria</taxon>
        <taxon>Hyphomicrobiales</taxon>
        <taxon>Xanthobacteraceae</taxon>
        <taxon>Azorhizobium</taxon>
    </lineage>
</organism>
<dbReference type="eggNOG" id="ENOG5032SR7">
    <property type="taxonomic scope" value="Bacteria"/>
</dbReference>
<reference evidence="1 2" key="4">
    <citation type="journal article" date="2009" name="Appl. Environ. Microbiol.">
        <title>Comparative genome-wide transcriptional profiling of Azorhizobium caulinodans ORS571 grown under free-living and symbiotic conditions.</title>
        <authorList>
            <person name="Tsukada S."/>
            <person name="Aono T."/>
            <person name="Akiba N."/>
            <person name="Lee KB."/>
            <person name="Liu CT."/>
            <person name="Toyazaki H."/>
            <person name="Oyaizu H."/>
        </authorList>
    </citation>
    <scope>NUCLEOTIDE SEQUENCE [LARGE SCALE GENOMIC DNA]</scope>
    <source>
        <strain evidence="2">ATCC 43989 / DSM 5975 / JCM 20966 / LMG 6465 / NBRC 14845 / NCIMB 13405 / ORS 571</strain>
    </source>
</reference>
<reference evidence="1 2" key="1">
    <citation type="journal article" date="2007" name="Appl. Environ. Microbiol.">
        <title>Rhizobial factors required for stem nodule maturation and maintenance in Sesbania rostrata-Azorhizobium caulinodans ORS571 symbiosis.</title>
        <authorList>
            <person name="Suzuki S."/>
            <person name="Aono T."/>
            <person name="Lee KB."/>
            <person name="Suzuki T."/>
            <person name="Liu CT."/>
            <person name="Miwa H."/>
            <person name="Wakao S."/>
            <person name="Iki T."/>
            <person name="Oyaizu H."/>
        </authorList>
    </citation>
    <scope>NUCLEOTIDE SEQUENCE [LARGE SCALE GENOMIC DNA]</scope>
    <source>
        <strain evidence="2">ATCC 43989 / DSM 5975 / JCM 20966 / LMG 6465 / NBRC 14845 / NCIMB 13405 / ORS 571</strain>
    </source>
</reference>